<comment type="caution">
    <text evidence="2">The sequence shown here is derived from an EMBL/GenBank/DDBJ whole genome shotgun (WGS) entry which is preliminary data.</text>
</comment>
<keyword evidence="3" id="KW-1185">Reference proteome</keyword>
<dbReference type="Pfam" id="PF06057">
    <property type="entry name" value="VirJ"/>
    <property type="match status" value="2"/>
</dbReference>
<dbReference type="PIRSF" id="PIRSF029063">
    <property type="entry name" value="IV_sec_VirJ"/>
    <property type="match status" value="1"/>
</dbReference>
<evidence type="ECO:0000313" key="2">
    <source>
        <dbReference type="EMBL" id="CAG5017619.1"/>
    </source>
</evidence>
<dbReference type="Proteomes" id="UP000680038">
    <property type="component" value="Unassembled WGS sequence"/>
</dbReference>
<accession>A0A916NNX5</accession>
<evidence type="ECO:0000259" key="1">
    <source>
        <dbReference type="Pfam" id="PF06057"/>
    </source>
</evidence>
<feature type="domain" description="Bacterial virulence" evidence="1">
    <location>
        <begin position="39"/>
        <end position="135"/>
    </location>
</feature>
<evidence type="ECO:0000313" key="3">
    <source>
        <dbReference type="Proteomes" id="UP000680038"/>
    </source>
</evidence>
<dbReference type="InterPro" id="IPR010333">
    <property type="entry name" value="VirJ"/>
</dbReference>
<feature type="domain" description="Bacterial virulence" evidence="1">
    <location>
        <begin position="278"/>
        <end position="465"/>
    </location>
</feature>
<name>A0A916NNX5_9BACT</name>
<dbReference type="InterPro" id="IPR011225">
    <property type="entry name" value="IV_sec_VirJ"/>
</dbReference>
<protein>
    <recommendedName>
        <fullName evidence="1">Bacterial virulence domain-containing protein</fullName>
    </recommendedName>
</protein>
<organism evidence="2 3">
    <name type="scientific">Dyadobacter helix</name>
    <dbReference type="NCBI Taxonomy" id="2822344"/>
    <lineage>
        <taxon>Bacteria</taxon>
        <taxon>Pseudomonadati</taxon>
        <taxon>Bacteroidota</taxon>
        <taxon>Cytophagia</taxon>
        <taxon>Cytophagales</taxon>
        <taxon>Spirosomataceae</taxon>
        <taxon>Dyadobacter</taxon>
    </lineage>
</organism>
<gene>
    <name evidence="2" type="ORF">DYBT9275_05811</name>
</gene>
<dbReference type="InterPro" id="IPR029058">
    <property type="entry name" value="AB_hydrolase_fold"/>
</dbReference>
<dbReference type="SUPFAM" id="SSF53474">
    <property type="entry name" value="alpha/beta-Hydrolases"/>
    <property type="match status" value="2"/>
</dbReference>
<proteinExistence type="predicted"/>
<dbReference type="AlphaFoldDB" id="A0A916NNX5"/>
<sequence>MLLLLGPTLEVKAEKSDSLEYGMFGKIHVYPPLAAPTSFVIFLSGDGGWNDGVINMARLLTEQGALVAGIDLVHYSKALRNTNSACYYPAGDLEDLSLSLQKKYKFEHYLKPLLVGYSSGATWAYGAMAQSPAATFKGVIAMGFCPDVETDRSFCIGNGLKSHVLVEGKSYYLDRNLKLPAPFIVLNGVMDQVCNYRKTDSYMKNMPSASLVSLPAVGHGFSVVSRWAPAFIKAFKEIEKPVFDSDKKDNGQNEIHVLKTEIPVDLPLYPMVSSLPGDAMVFMLSGDGGWTSFDKGVAAALAAKGLPVLGMDTQQYYWKPKTPEKAAEDISKALDYYMRLWKRNEVILLGYSFGAGVAPFVASKLPPGLKEKLQSVWMLSPDEKTDFEVHLTDMLNLGRSAAPYDVIGEIKRIEKYKPICFFGSKEDQNRTAVFRSNGFNVMIIPGSHHFDDNYELIAQELMKGIPPHK</sequence>
<dbReference type="Gene3D" id="3.40.50.1820">
    <property type="entry name" value="alpha/beta hydrolase"/>
    <property type="match status" value="2"/>
</dbReference>
<dbReference type="EMBL" id="CAJRAF010000004">
    <property type="protein sequence ID" value="CAG5017619.1"/>
    <property type="molecule type" value="Genomic_DNA"/>
</dbReference>
<reference evidence="2" key="1">
    <citation type="submission" date="2021-04" db="EMBL/GenBank/DDBJ databases">
        <authorList>
            <person name="Rodrigo-Torres L."/>
            <person name="Arahal R. D."/>
            <person name="Lucena T."/>
        </authorList>
    </citation>
    <scope>NUCLEOTIDE SEQUENCE</scope>
    <source>
        <strain evidence="2">CECT 9275</strain>
    </source>
</reference>